<reference evidence="2" key="1">
    <citation type="submission" date="2021-03" db="EMBL/GenBank/DDBJ databases">
        <title>Draft genome sequence of rust myrtle Austropuccinia psidii MF-1, a brazilian biotype.</title>
        <authorList>
            <person name="Quecine M.C."/>
            <person name="Pachon D.M.R."/>
            <person name="Bonatelli M.L."/>
            <person name="Correr F.H."/>
            <person name="Franceschini L.M."/>
            <person name="Leite T.F."/>
            <person name="Margarido G.R.A."/>
            <person name="Almeida C.A."/>
            <person name="Ferrarezi J.A."/>
            <person name="Labate C.A."/>
        </authorList>
    </citation>
    <scope>NUCLEOTIDE SEQUENCE</scope>
    <source>
        <strain evidence="2">MF-1</strain>
    </source>
</reference>
<evidence type="ECO:0000313" key="3">
    <source>
        <dbReference type="Proteomes" id="UP000765509"/>
    </source>
</evidence>
<feature type="compositionally biased region" description="Low complexity" evidence="1">
    <location>
        <begin position="28"/>
        <end position="39"/>
    </location>
</feature>
<organism evidence="2 3">
    <name type="scientific">Austropuccinia psidii MF-1</name>
    <dbReference type="NCBI Taxonomy" id="1389203"/>
    <lineage>
        <taxon>Eukaryota</taxon>
        <taxon>Fungi</taxon>
        <taxon>Dikarya</taxon>
        <taxon>Basidiomycota</taxon>
        <taxon>Pucciniomycotina</taxon>
        <taxon>Pucciniomycetes</taxon>
        <taxon>Pucciniales</taxon>
        <taxon>Sphaerophragmiaceae</taxon>
        <taxon>Austropuccinia</taxon>
    </lineage>
</organism>
<gene>
    <name evidence="2" type="ORF">O181_060913</name>
</gene>
<keyword evidence="3" id="KW-1185">Reference proteome</keyword>
<protein>
    <submittedName>
        <fullName evidence="2">Uncharacterized protein</fullName>
    </submittedName>
</protein>
<sequence>MGCNSWSTVRRPIRPLLAYSNEVKRGQRGQPSSPQGQVGAKPQLDPSEPILGTNALDPNLTKKPFGHQFGHKSHSTHFWTWNTMDHYSNHQRPPDQFNKLFPQLKGNSFSPPCTLYSRLQEWCIYGIIYHYAPFLLSKSKVTFSGPNSTIPTQVPKIQRPFRSRIFQLISLAIRRPFKAPIHPALQELGWKFHSELLQGH</sequence>
<evidence type="ECO:0000256" key="1">
    <source>
        <dbReference type="SAM" id="MobiDB-lite"/>
    </source>
</evidence>
<evidence type="ECO:0000313" key="2">
    <source>
        <dbReference type="EMBL" id="MBW0521198.1"/>
    </source>
</evidence>
<dbReference type="EMBL" id="AVOT02028644">
    <property type="protein sequence ID" value="MBW0521198.1"/>
    <property type="molecule type" value="Genomic_DNA"/>
</dbReference>
<name>A0A9Q3HXZ3_9BASI</name>
<feature type="region of interest" description="Disordered" evidence="1">
    <location>
        <begin position="21"/>
        <end position="57"/>
    </location>
</feature>
<accession>A0A9Q3HXZ3</accession>
<comment type="caution">
    <text evidence="2">The sequence shown here is derived from an EMBL/GenBank/DDBJ whole genome shotgun (WGS) entry which is preliminary data.</text>
</comment>
<dbReference type="AlphaFoldDB" id="A0A9Q3HXZ3"/>
<proteinExistence type="predicted"/>
<dbReference type="Proteomes" id="UP000765509">
    <property type="component" value="Unassembled WGS sequence"/>
</dbReference>